<comment type="caution">
    <text evidence="2">The sequence shown here is derived from an EMBL/GenBank/DDBJ whole genome shotgun (WGS) entry which is preliminary data.</text>
</comment>
<reference evidence="2" key="1">
    <citation type="submission" date="2020-10" db="EMBL/GenBank/DDBJ databases">
        <title>Paenihalocynthiibacter styelae gen. nov., sp. nov., isolated from stalked sea squirt Styela clava.</title>
        <authorList>
            <person name="Kim Y.-O."/>
            <person name="Yoon J.-H."/>
        </authorList>
    </citation>
    <scope>NUCLEOTIDE SEQUENCE</scope>
    <source>
        <strain evidence="2">MYP1-1</strain>
    </source>
</reference>
<proteinExistence type="predicted"/>
<dbReference type="EMBL" id="JADCKQ010000004">
    <property type="protein sequence ID" value="MBI1493258.1"/>
    <property type="molecule type" value="Genomic_DNA"/>
</dbReference>
<feature type="domain" description="DUF1330" evidence="1">
    <location>
        <begin position="7"/>
        <end position="97"/>
    </location>
</feature>
<dbReference type="Pfam" id="PF07045">
    <property type="entry name" value="DUF1330"/>
    <property type="match status" value="1"/>
</dbReference>
<keyword evidence="3" id="KW-1185">Reference proteome</keyword>
<evidence type="ECO:0000259" key="1">
    <source>
        <dbReference type="Pfam" id="PF07045"/>
    </source>
</evidence>
<dbReference type="InterPro" id="IPR011008">
    <property type="entry name" value="Dimeric_a/b-barrel"/>
</dbReference>
<protein>
    <submittedName>
        <fullName evidence="2">DUF1330 domain-containing protein</fullName>
    </submittedName>
</protein>
<gene>
    <name evidence="2" type="ORF">H1D41_06400</name>
</gene>
<dbReference type="Gene3D" id="3.30.70.100">
    <property type="match status" value="1"/>
</dbReference>
<dbReference type="PANTHER" id="PTHR41521">
    <property type="match status" value="1"/>
</dbReference>
<dbReference type="SUPFAM" id="SSF54909">
    <property type="entry name" value="Dimeric alpha+beta barrel"/>
    <property type="match status" value="1"/>
</dbReference>
<dbReference type="Proteomes" id="UP000640583">
    <property type="component" value="Unassembled WGS sequence"/>
</dbReference>
<accession>A0A8J7ICF5</accession>
<organism evidence="2 3">
    <name type="scientific">Halocynthiibacter styelae</name>
    <dbReference type="NCBI Taxonomy" id="2761955"/>
    <lineage>
        <taxon>Bacteria</taxon>
        <taxon>Pseudomonadati</taxon>
        <taxon>Pseudomonadota</taxon>
        <taxon>Alphaproteobacteria</taxon>
        <taxon>Rhodobacterales</taxon>
        <taxon>Paracoccaceae</taxon>
        <taxon>Halocynthiibacter</taxon>
    </lineage>
</organism>
<dbReference type="RefSeq" id="WP_228848110.1">
    <property type="nucleotide sequence ID" value="NZ_JADCKQ010000004.1"/>
</dbReference>
<dbReference type="InterPro" id="IPR010753">
    <property type="entry name" value="DUF1330"/>
</dbReference>
<dbReference type="PANTHER" id="PTHR41521:SF4">
    <property type="entry name" value="BLR0684 PROTEIN"/>
    <property type="match status" value="1"/>
</dbReference>
<evidence type="ECO:0000313" key="2">
    <source>
        <dbReference type="EMBL" id="MBI1493258.1"/>
    </source>
</evidence>
<name>A0A8J7ICF5_9RHOB</name>
<sequence length="129" mass="14604">MSDPKPAYLVASSFMPKGHPPLDPYGEAAHPILEKWGGELIVAGETGQFMDHFEGEWKDNARFTLFKFPTMAALQGFWRSDEYQTVKHLRTDAIPPNFTFAVEGFDAAEWARENPDHAYNTDTPEDQNV</sequence>
<evidence type="ECO:0000313" key="3">
    <source>
        <dbReference type="Proteomes" id="UP000640583"/>
    </source>
</evidence>
<dbReference type="AlphaFoldDB" id="A0A8J7ICF5"/>